<protein>
    <recommendedName>
        <fullName evidence="8">3'-5' exonuclease</fullName>
    </recommendedName>
    <alternativeName>
        <fullName evidence="9">Werner Syndrome-like exonuclease</fullName>
    </alternativeName>
</protein>
<evidence type="ECO:0000313" key="12">
    <source>
        <dbReference type="EMBL" id="CED83173.1"/>
    </source>
</evidence>
<evidence type="ECO:0000256" key="6">
    <source>
        <dbReference type="ARBA" id="ARBA00022842"/>
    </source>
</evidence>
<evidence type="ECO:0000256" key="3">
    <source>
        <dbReference type="ARBA" id="ARBA00022723"/>
    </source>
</evidence>
<evidence type="ECO:0000256" key="1">
    <source>
        <dbReference type="ARBA" id="ARBA00004123"/>
    </source>
</evidence>
<evidence type="ECO:0000256" key="5">
    <source>
        <dbReference type="ARBA" id="ARBA00022839"/>
    </source>
</evidence>
<dbReference type="Gene3D" id="3.30.420.10">
    <property type="entry name" value="Ribonuclease H-like superfamily/Ribonuclease H"/>
    <property type="match status" value="1"/>
</dbReference>
<dbReference type="GO" id="GO:0006139">
    <property type="term" value="P:nucleobase-containing compound metabolic process"/>
    <property type="evidence" value="ECO:0007669"/>
    <property type="project" value="InterPro"/>
</dbReference>
<keyword evidence="6" id="KW-0460">Magnesium</keyword>
<keyword evidence="2" id="KW-0540">Nuclease</keyword>
<accession>A0A0F7SSY4</accession>
<feature type="compositionally biased region" description="Polar residues" evidence="10">
    <location>
        <begin position="426"/>
        <end position="436"/>
    </location>
</feature>
<dbReference type="GO" id="GO:0046872">
    <property type="term" value="F:metal ion binding"/>
    <property type="evidence" value="ECO:0007669"/>
    <property type="project" value="UniProtKB-KW"/>
</dbReference>
<evidence type="ECO:0000256" key="8">
    <source>
        <dbReference type="ARBA" id="ARBA00040531"/>
    </source>
</evidence>
<feature type="compositionally biased region" description="Pro residues" evidence="10">
    <location>
        <begin position="439"/>
        <end position="449"/>
    </location>
</feature>
<reference evidence="12" key="1">
    <citation type="submission" date="2014-08" db="EMBL/GenBank/DDBJ databases">
        <authorList>
            <person name="Sharma Rahul"/>
            <person name="Thines Marco"/>
        </authorList>
    </citation>
    <scope>NUCLEOTIDE SEQUENCE</scope>
</reference>
<feature type="domain" description="3'-5' exonuclease" evidence="11">
    <location>
        <begin position="128"/>
        <end position="304"/>
    </location>
</feature>
<evidence type="ECO:0000256" key="4">
    <source>
        <dbReference type="ARBA" id="ARBA00022801"/>
    </source>
</evidence>
<dbReference type="PANTHER" id="PTHR13620:SF109">
    <property type="entry name" value="3'-5' EXONUCLEASE"/>
    <property type="match status" value="1"/>
</dbReference>
<dbReference type="InterPro" id="IPR012337">
    <property type="entry name" value="RNaseH-like_sf"/>
</dbReference>
<keyword evidence="7" id="KW-0539">Nucleus</keyword>
<comment type="subcellular location">
    <subcellularLocation>
        <location evidence="1">Nucleus</location>
    </subcellularLocation>
</comment>
<organism evidence="12">
    <name type="scientific">Phaffia rhodozyma</name>
    <name type="common">Yeast</name>
    <name type="synonym">Xanthophyllomyces dendrorhous</name>
    <dbReference type="NCBI Taxonomy" id="264483"/>
    <lineage>
        <taxon>Eukaryota</taxon>
        <taxon>Fungi</taxon>
        <taxon>Dikarya</taxon>
        <taxon>Basidiomycota</taxon>
        <taxon>Agaricomycotina</taxon>
        <taxon>Tremellomycetes</taxon>
        <taxon>Cystofilobasidiales</taxon>
        <taxon>Mrakiaceae</taxon>
        <taxon>Phaffia</taxon>
    </lineage>
</organism>
<dbReference type="GO" id="GO:0008408">
    <property type="term" value="F:3'-5' exonuclease activity"/>
    <property type="evidence" value="ECO:0007669"/>
    <property type="project" value="InterPro"/>
</dbReference>
<proteinExistence type="predicted"/>
<sequence>MFAHVVYSARSVSHGPVPGRLIFRPSSSSRPSVIVHRSFSSNIPNTNVIRRVWGFTAKSPRMPPPFKKIGESFFDKDGKSHFRLFEKAELQKMKAAAKERKPKKKKVNAFADLPAYNHMDFLPDGHDPPEVLFVNTIEEANAAIGRLTSPIGLDIEWTPSYRKGVSPSPTALVQLADNKLILLVHLVKMSRPPEELCKLLEDESFVKVGVGIRQDACKIDKDLGTSVQGVVDLNQISLKESNHSGPRSLAKFIGKLLGRSLSKPPSVVKSKWNNRRLSPEQISYAASDALSGLQAYHVLRQQALSGVLSKTWHLHTRDLEKVRIFDYETERILDRLPPVLGTSTPPAVGVNVDVPYGVGRAQSASISNDTDELVEEEDSEEEEISQAIREAEEEEAMEEDEFVREILHGDVDPEETSATFVKPEEVQSNVSTSTWPMTPATPEPVSKPQPRPESRFKSKSFTPSTDTRPSHSTLEMAPLQEWRTLPSSNGKSSLASVPMNVEKRTNHKNAGQAKRKPSEVRSGQLKIELEDMVEVAPEPKKPKIYRPGYSPTIADVVALNLFLKGATLAQIGRDSEVLRASQPRGGSANDVQYAWKPSTVQRRIIKALDMDRTVKLDSHQWARLTGNGILQDVRDVDDAMEIIEPLLQSRRMQGAI</sequence>
<dbReference type="AlphaFoldDB" id="A0A0F7SSY4"/>
<dbReference type="SUPFAM" id="SSF53098">
    <property type="entry name" value="Ribonuclease H-like"/>
    <property type="match status" value="1"/>
</dbReference>
<evidence type="ECO:0000256" key="9">
    <source>
        <dbReference type="ARBA" id="ARBA00042761"/>
    </source>
</evidence>
<dbReference type="SMART" id="SM00474">
    <property type="entry name" value="35EXOc"/>
    <property type="match status" value="1"/>
</dbReference>
<dbReference type="InterPro" id="IPR051132">
    <property type="entry name" value="3-5_Exonuclease_domain"/>
</dbReference>
<dbReference type="InterPro" id="IPR036397">
    <property type="entry name" value="RNaseH_sf"/>
</dbReference>
<dbReference type="Pfam" id="PF01612">
    <property type="entry name" value="DNA_pol_A_exo1"/>
    <property type="match status" value="1"/>
</dbReference>
<evidence type="ECO:0000259" key="11">
    <source>
        <dbReference type="SMART" id="SM00474"/>
    </source>
</evidence>
<evidence type="ECO:0000256" key="7">
    <source>
        <dbReference type="ARBA" id="ARBA00023242"/>
    </source>
</evidence>
<evidence type="ECO:0000256" key="2">
    <source>
        <dbReference type="ARBA" id="ARBA00022722"/>
    </source>
</evidence>
<feature type="compositionally biased region" description="Acidic residues" evidence="10">
    <location>
        <begin position="391"/>
        <end position="402"/>
    </location>
</feature>
<name>A0A0F7SSY4_PHARH</name>
<evidence type="ECO:0000256" key="10">
    <source>
        <dbReference type="SAM" id="MobiDB-lite"/>
    </source>
</evidence>
<dbReference type="PANTHER" id="PTHR13620">
    <property type="entry name" value="3-5 EXONUCLEASE"/>
    <property type="match status" value="1"/>
</dbReference>
<dbReference type="InterPro" id="IPR003903">
    <property type="entry name" value="UIM_dom"/>
</dbReference>
<feature type="compositionally biased region" description="Acidic residues" evidence="10">
    <location>
        <begin position="369"/>
        <end position="384"/>
    </location>
</feature>
<feature type="compositionally biased region" description="Polar residues" evidence="10">
    <location>
        <begin position="459"/>
        <end position="473"/>
    </location>
</feature>
<dbReference type="EMBL" id="LN483142">
    <property type="protein sequence ID" value="CED83173.1"/>
    <property type="molecule type" value="Genomic_DNA"/>
</dbReference>
<dbReference type="CDD" id="cd06141">
    <property type="entry name" value="WRN_exo"/>
    <property type="match status" value="1"/>
</dbReference>
<dbReference type="GO" id="GO:0005634">
    <property type="term" value="C:nucleus"/>
    <property type="evidence" value="ECO:0007669"/>
    <property type="project" value="UniProtKB-SubCell"/>
</dbReference>
<keyword evidence="4" id="KW-0378">Hydrolase</keyword>
<dbReference type="PROSITE" id="PS50330">
    <property type="entry name" value="UIM"/>
    <property type="match status" value="1"/>
</dbReference>
<dbReference type="InterPro" id="IPR002562">
    <property type="entry name" value="3'-5'_exonuclease_dom"/>
</dbReference>
<keyword evidence="5" id="KW-0269">Exonuclease</keyword>
<feature type="region of interest" description="Disordered" evidence="10">
    <location>
        <begin position="363"/>
        <end position="473"/>
    </location>
</feature>
<dbReference type="GO" id="GO:0003676">
    <property type="term" value="F:nucleic acid binding"/>
    <property type="evidence" value="ECO:0007669"/>
    <property type="project" value="InterPro"/>
</dbReference>
<keyword evidence="3" id="KW-0479">Metal-binding</keyword>